<feature type="transmembrane region" description="Helical" evidence="1">
    <location>
        <begin position="150"/>
        <end position="172"/>
    </location>
</feature>
<keyword evidence="1" id="KW-0472">Membrane</keyword>
<evidence type="ECO:0000256" key="1">
    <source>
        <dbReference type="SAM" id="Phobius"/>
    </source>
</evidence>
<organism evidence="2 3">
    <name type="scientific">Xanthomonas campestris pv. campestris (strain 8004)</name>
    <dbReference type="NCBI Taxonomy" id="314565"/>
    <lineage>
        <taxon>Bacteria</taxon>
        <taxon>Pseudomonadati</taxon>
        <taxon>Pseudomonadota</taxon>
        <taxon>Gammaproteobacteria</taxon>
        <taxon>Lysobacterales</taxon>
        <taxon>Lysobacteraceae</taxon>
        <taxon>Xanthomonas</taxon>
    </lineage>
</organism>
<protein>
    <submittedName>
        <fullName evidence="2">Uncharacterized protein</fullName>
    </submittedName>
</protein>
<evidence type="ECO:0000313" key="3">
    <source>
        <dbReference type="Proteomes" id="UP000000420"/>
    </source>
</evidence>
<dbReference type="HOGENOM" id="CLU_1433967_0_0_6"/>
<feature type="transmembrane region" description="Helical" evidence="1">
    <location>
        <begin position="20"/>
        <end position="42"/>
    </location>
</feature>
<proteinExistence type="predicted"/>
<evidence type="ECO:0000313" key="2">
    <source>
        <dbReference type="EMBL" id="AAY51146.1"/>
    </source>
</evidence>
<keyword evidence="1" id="KW-0812">Transmembrane</keyword>
<sequence>MNRTRSPATRGGFVTPMAWVSLLLGVASALTNLLQILLIGLVPGSTTLPLPPGMRMPASWQWLIDHAVSLSVLGMVLSVAFAWMSWALLQRREWARIGFVLVLVVTGLLNFAGLALIGPLFDGLQSMLPADILHSPEWPQMQARLQTTRLMALLLTGIGALVIALFQCALAWRLCAPAVRAEFAASPRG</sequence>
<dbReference type="EMBL" id="CP000050">
    <property type="protein sequence ID" value="AAY51146.1"/>
    <property type="molecule type" value="Genomic_DNA"/>
</dbReference>
<gene>
    <name evidence="2" type="ordered locus">XC_4107</name>
</gene>
<keyword evidence="1" id="KW-1133">Transmembrane helix</keyword>
<dbReference type="KEGG" id="xcb:XC_4107"/>
<dbReference type="RefSeq" id="WP_011039089.1">
    <property type="nucleotide sequence ID" value="NC_007086.1"/>
</dbReference>
<feature type="transmembrane region" description="Helical" evidence="1">
    <location>
        <begin position="98"/>
        <end position="121"/>
    </location>
</feature>
<accession>A0A0H2XDY6</accession>
<name>A0A0H2XDY6_XANC8</name>
<dbReference type="Proteomes" id="UP000000420">
    <property type="component" value="Chromosome"/>
</dbReference>
<reference evidence="2 3" key="1">
    <citation type="journal article" date="2005" name="Genome Res.">
        <title>Comparative and functional genomic analyses of the pathogenicity of phytopathogen Xanthomonas campestris pv. campestris.</title>
        <authorList>
            <person name="Qian W."/>
            <person name="Jia Y."/>
            <person name="Ren S.X."/>
            <person name="He Y.Q."/>
            <person name="Feng J.X."/>
            <person name="Lu L.F."/>
            <person name="Sun Q."/>
            <person name="Ying G."/>
            <person name="Tang D.J."/>
            <person name="Tang H."/>
            <person name="Wu W."/>
            <person name="Hao P."/>
            <person name="Wang L."/>
            <person name="Jiang B.L."/>
            <person name="Zeng S."/>
            <person name="Gu W.Y."/>
            <person name="Lu G."/>
            <person name="Rong L."/>
            <person name="Tian Y."/>
            <person name="Yao Z."/>
            <person name="Fu G."/>
            <person name="Chen B."/>
            <person name="Fang R."/>
            <person name="Qiang B."/>
            <person name="Chen Z."/>
            <person name="Zhao G.P."/>
            <person name="Tang J.L."/>
            <person name="He C."/>
        </authorList>
    </citation>
    <scope>NUCLEOTIDE SEQUENCE [LARGE SCALE GENOMIC DNA]</scope>
    <source>
        <strain evidence="2 3">8004</strain>
    </source>
</reference>
<feature type="transmembrane region" description="Helical" evidence="1">
    <location>
        <begin position="62"/>
        <end position="86"/>
    </location>
</feature>
<dbReference type="AlphaFoldDB" id="A0A0H2XDY6"/>